<organism evidence="1">
    <name type="scientific">marine metagenome</name>
    <dbReference type="NCBI Taxonomy" id="408172"/>
    <lineage>
        <taxon>unclassified sequences</taxon>
        <taxon>metagenomes</taxon>
        <taxon>ecological metagenomes</taxon>
    </lineage>
</organism>
<accession>A0A382HB93</accession>
<name>A0A382HB93_9ZZZZ</name>
<sequence length="29" mass="3190">MFKWLNLIPTSIGSNIIVVGKKENISSIS</sequence>
<evidence type="ECO:0000313" key="1">
    <source>
        <dbReference type="EMBL" id="SVB84546.1"/>
    </source>
</evidence>
<dbReference type="EMBL" id="UINC01060242">
    <property type="protein sequence ID" value="SVB84546.1"/>
    <property type="molecule type" value="Genomic_DNA"/>
</dbReference>
<proteinExistence type="predicted"/>
<gene>
    <name evidence="1" type="ORF">METZ01_LOCUS237400</name>
</gene>
<reference evidence="1" key="1">
    <citation type="submission" date="2018-05" db="EMBL/GenBank/DDBJ databases">
        <authorList>
            <person name="Lanie J.A."/>
            <person name="Ng W.-L."/>
            <person name="Kazmierczak K.M."/>
            <person name="Andrzejewski T.M."/>
            <person name="Davidsen T.M."/>
            <person name="Wayne K.J."/>
            <person name="Tettelin H."/>
            <person name="Glass J.I."/>
            <person name="Rusch D."/>
            <person name="Podicherti R."/>
            <person name="Tsui H.-C.T."/>
            <person name="Winkler M.E."/>
        </authorList>
    </citation>
    <scope>NUCLEOTIDE SEQUENCE</scope>
</reference>
<protein>
    <submittedName>
        <fullName evidence="1">Uncharacterized protein</fullName>
    </submittedName>
</protein>
<dbReference type="AlphaFoldDB" id="A0A382HB93"/>